<dbReference type="SUPFAM" id="SSF64288">
    <property type="entry name" value="Chorismate lyase-like"/>
    <property type="match status" value="1"/>
</dbReference>
<dbReference type="GO" id="GO:0003700">
    <property type="term" value="F:DNA-binding transcription factor activity"/>
    <property type="evidence" value="ECO:0007669"/>
    <property type="project" value="InterPro"/>
</dbReference>
<dbReference type="OrthoDB" id="3615556at2"/>
<evidence type="ECO:0000313" key="5">
    <source>
        <dbReference type="EMBL" id="AXB41476.1"/>
    </source>
</evidence>
<dbReference type="SMART" id="SM00866">
    <property type="entry name" value="UTRA"/>
    <property type="match status" value="1"/>
</dbReference>
<feature type="domain" description="HTH gntR-type" evidence="4">
    <location>
        <begin position="8"/>
        <end position="76"/>
    </location>
</feature>
<sequence length="236" mass="25537">MPRPQDTRPRHTQIAAELRAQIISGDLAPGTQLPSTAQLMATYDAANATIQRALGALKDEGFLDSRVGKGVYVRDQPALTISAAAYIAPGHITYQLLSVEKTRPPADAAAILGLGDTETAVLRQRLLLRDGEPVELSYSYYPSDIATGTALAHPAKIPGGAPQILTDLGLPQRHFTDHITARAATTTEITLLDLPATVPVIRQLRVIHTNNDRPVEASILIKGAHRYQLRYTDNIE</sequence>
<dbReference type="Gene3D" id="1.10.10.10">
    <property type="entry name" value="Winged helix-like DNA-binding domain superfamily/Winged helix DNA-binding domain"/>
    <property type="match status" value="1"/>
</dbReference>
<dbReference type="InterPro" id="IPR036390">
    <property type="entry name" value="WH_DNA-bd_sf"/>
</dbReference>
<keyword evidence="3" id="KW-0804">Transcription</keyword>
<evidence type="ECO:0000256" key="3">
    <source>
        <dbReference type="ARBA" id="ARBA00023163"/>
    </source>
</evidence>
<dbReference type="KEGG" id="aab:A4R43_02165"/>
<evidence type="ECO:0000259" key="4">
    <source>
        <dbReference type="PROSITE" id="PS50949"/>
    </source>
</evidence>
<dbReference type="GO" id="GO:0003677">
    <property type="term" value="F:DNA binding"/>
    <property type="evidence" value="ECO:0007669"/>
    <property type="project" value="UniProtKB-KW"/>
</dbReference>
<dbReference type="PANTHER" id="PTHR44846:SF17">
    <property type="entry name" value="GNTR-FAMILY TRANSCRIPTIONAL REGULATOR"/>
    <property type="match status" value="1"/>
</dbReference>
<dbReference type="InterPro" id="IPR000524">
    <property type="entry name" value="Tscrpt_reg_HTH_GntR"/>
</dbReference>
<keyword evidence="2" id="KW-0238">DNA-binding</keyword>
<dbReference type="Gene3D" id="3.40.1410.10">
    <property type="entry name" value="Chorismate lyase-like"/>
    <property type="match status" value="1"/>
</dbReference>
<proteinExistence type="predicted"/>
<dbReference type="RefSeq" id="WP_113690730.1">
    <property type="nucleotide sequence ID" value="NZ_CP015163.1"/>
</dbReference>
<dbReference type="GO" id="GO:0045892">
    <property type="term" value="P:negative regulation of DNA-templated transcription"/>
    <property type="evidence" value="ECO:0007669"/>
    <property type="project" value="TreeGrafter"/>
</dbReference>
<dbReference type="CDD" id="cd07377">
    <property type="entry name" value="WHTH_GntR"/>
    <property type="match status" value="1"/>
</dbReference>
<dbReference type="SMART" id="SM00345">
    <property type="entry name" value="HTH_GNTR"/>
    <property type="match status" value="1"/>
</dbReference>
<dbReference type="InterPro" id="IPR036388">
    <property type="entry name" value="WH-like_DNA-bd_sf"/>
</dbReference>
<keyword evidence="6" id="KW-1185">Reference proteome</keyword>
<evidence type="ECO:0000313" key="6">
    <source>
        <dbReference type="Proteomes" id="UP000250434"/>
    </source>
</evidence>
<dbReference type="Pfam" id="PF07702">
    <property type="entry name" value="UTRA"/>
    <property type="match status" value="1"/>
</dbReference>
<protein>
    <submittedName>
        <fullName evidence="5">GntR family transcriptional regulator</fullName>
    </submittedName>
</protein>
<dbReference type="EMBL" id="CP015163">
    <property type="protein sequence ID" value="AXB41476.1"/>
    <property type="molecule type" value="Genomic_DNA"/>
</dbReference>
<dbReference type="Pfam" id="PF00392">
    <property type="entry name" value="GntR"/>
    <property type="match status" value="1"/>
</dbReference>
<dbReference type="SUPFAM" id="SSF46785">
    <property type="entry name" value="Winged helix' DNA-binding domain"/>
    <property type="match status" value="1"/>
</dbReference>
<gene>
    <name evidence="5" type="ORF">A4R43_02165</name>
</gene>
<accession>A0A344L0A2</accession>
<dbReference type="AlphaFoldDB" id="A0A344L0A2"/>
<reference evidence="5 6" key="1">
    <citation type="submission" date="2016-04" db="EMBL/GenBank/DDBJ databases">
        <title>Complete genome sequence and analysis of deep-sea sediment isolate, Amycolatopsis sp. WP1.</title>
        <authorList>
            <person name="Wang H."/>
            <person name="Chen S."/>
            <person name="Wu Q."/>
        </authorList>
    </citation>
    <scope>NUCLEOTIDE SEQUENCE [LARGE SCALE GENOMIC DNA]</scope>
    <source>
        <strain evidence="5 6">WP1</strain>
    </source>
</reference>
<dbReference type="Proteomes" id="UP000250434">
    <property type="component" value="Chromosome"/>
</dbReference>
<dbReference type="InterPro" id="IPR050679">
    <property type="entry name" value="Bact_HTH_transcr_reg"/>
</dbReference>
<evidence type="ECO:0000256" key="2">
    <source>
        <dbReference type="ARBA" id="ARBA00023125"/>
    </source>
</evidence>
<dbReference type="InterPro" id="IPR011663">
    <property type="entry name" value="UTRA"/>
</dbReference>
<organism evidence="5 6">
    <name type="scientific">Amycolatopsis albispora</name>
    <dbReference type="NCBI Taxonomy" id="1804986"/>
    <lineage>
        <taxon>Bacteria</taxon>
        <taxon>Bacillati</taxon>
        <taxon>Actinomycetota</taxon>
        <taxon>Actinomycetes</taxon>
        <taxon>Pseudonocardiales</taxon>
        <taxon>Pseudonocardiaceae</taxon>
        <taxon>Amycolatopsis</taxon>
    </lineage>
</organism>
<dbReference type="PROSITE" id="PS50949">
    <property type="entry name" value="HTH_GNTR"/>
    <property type="match status" value="1"/>
</dbReference>
<evidence type="ECO:0000256" key="1">
    <source>
        <dbReference type="ARBA" id="ARBA00023015"/>
    </source>
</evidence>
<dbReference type="InterPro" id="IPR028978">
    <property type="entry name" value="Chorismate_lyase_/UTRA_dom_sf"/>
</dbReference>
<dbReference type="PANTHER" id="PTHR44846">
    <property type="entry name" value="MANNOSYL-D-GLYCERATE TRANSPORT/METABOLISM SYSTEM REPRESSOR MNGR-RELATED"/>
    <property type="match status" value="1"/>
</dbReference>
<keyword evidence="1" id="KW-0805">Transcription regulation</keyword>
<name>A0A344L0A2_9PSEU</name>